<reference evidence="4 5" key="1">
    <citation type="journal article" date="2019" name="Proc. Natl. Acad. Sci. U.S.A.">
        <title>Regulatory changes in pterin and carotenoid genes underlie balanced color polymorphisms in the wall lizard.</title>
        <authorList>
            <person name="Andrade P."/>
            <person name="Pinho C."/>
            <person name="Perez I de Lanuza G."/>
            <person name="Afonso S."/>
            <person name="Brejcha J."/>
            <person name="Rubin C.J."/>
            <person name="Wallerman O."/>
            <person name="Pereira P."/>
            <person name="Sabatino S.J."/>
            <person name="Bellati A."/>
            <person name="Pellitteri-Rosa D."/>
            <person name="Bosakova Z."/>
            <person name="Bunikis I."/>
            <person name="Carretero M.A."/>
            <person name="Feiner N."/>
            <person name="Marsik P."/>
            <person name="Pauperio F."/>
            <person name="Salvi D."/>
            <person name="Soler L."/>
            <person name="While G.M."/>
            <person name="Uller T."/>
            <person name="Font E."/>
            <person name="Andersson L."/>
            <person name="Carneiro M."/>
        </authorList>
    </citation>
    <scope>NUCLEOTIDE SEQUENCE</scope>
</reference>
<reference evidence="4" key="2">
    <citation type="submission" date="2025-08" db="UniProtKB">
        <authorList>
            <consortium name="Ensembl"/>
        </authorList>
    </citation>
    <scope>IDENTIFICATION</scope>
</reference>
<proteinExistence type="predicted"/>
<organism evidence="4 5">
    <name type="scientific">Podarcis muralis</name>
    <name type="common">Wall lizard</name>
    <name type="synonym">Lacerta muralis</name>
    <dbReference type="NCBI Taxonomy" id="64176"/>
    <lineage>
        <taxon>Eukaryota</taxon>
        <taxon>Metazoa</taxon>
        <taxon>Chordata</taxon>
        <taxon>Craniata</taxon>
        <taxon>Vertebrata</taxon>
        <taxon>Euteleostomi</taxon>
        <taxon>Lepidosauria</taxon>
        <taxon>Squamata</taxon>
        <taxon>Bifurcata</taxon>
        <taxon>Unidentata</taxon>
        <taxon>Episquamata</taxon>
        <taxon>Laterata</taxon>
        <taxon>Lacertibaenia</taxon>
        <taxon>Lacertidae</taxon>
        <taxon>Podarcis</taxon>
    </lineage>
</organism>
<evidence type="ECO:0000259" key="3">
    <source>
        <dbReference type="Pfam" id="PF25390"/>
    </source>
</evidence>
<dbReference type="SUPFAM" id="SSF50985">
    <property type="entry name" value="RCC1/BLIP-II"/>
    <property type="match status" value="1"/>
</dbReference>
<dbReference type="PANTHER" id="PTHR22872:SF9">
    <property type="entry name" value="X-LINKED RETINITIS PIGMENTOSA GTPASE REGULATOR"/>
    <property type="match status" value="1"/>
</dbReference>
<feature type="repeat" description="RCC1" evidence="2">
    <location>
        <begin position="146"/>
        <end position="198"/>
    </location>
</feature>
<accession>A0A670K147</accession>
<evidence type="ECO:0000256" key="2">
    <source>
        <dbReference type="PROSITE-ProRule" id="PRU00235"/>
    </source>
</evidence>
<feature type="domain" description="RCC1-like" evidence="3">
    <location>
        <begin position="2"/>
        <end position="296"/>
    </location>
</feature>
<dbReference type="InterPro" id="IPR009091">
    <property type="entry name" value="RCC1/BLIP-II"/>
</dbReference>
<feature type="repeat" description="RCC1" evidence="2">
    <location>
        <begin position="1"/>
        <end position="38"/>
    </location>
</feature>
<feature type="repeat" description="RCC1" evidence="2">
    <location>
        <begin position="39"/>
        <end position="93"/>
    </location>
</feature>
<dbReference type="PROSITE" id="PS50012">
    <property type="entry name" value="RCC1_3"/>
    <property type="match status" value="6"/>
</dbReference>
<dbReference type="Proteomes" id="UP000472272">
    <property type="component" value="Chromosome 9"/>
</dbReference>
<dbReference type="PRINTS" id="PR00633">
    <property type="entry name" value="RCCNDNSATION"/>
</dbReference>
<dbReference type="OMA" id="VFIQCKT"/>
<dbReference type="PANTHER" id="PTHR22872">
    <property type="entry name" value="BTK-BINDING PROTEIN-RELATED"/>
    <property type="match status" value="1"/>
</dbReference>
<evidence type="ECO:0000256" key="1">
    <source>
        <dbReference type="ARBA" id="ARBA00022737"/>
    </source>
</evidence>
<keyword evidence="1" id="KW-0677">Repeat</keyword>
<dbReference type="PROSITE" id="PS00626">
    <property type="entry name" value="RCC1_2"/>
    <property type="match status" value="4"/>
</dbReference>
<dbReference type="Gene3D" id="2.130.10.30">
    <property type="entry name" value="Regulator of chromosome condensation 1/beta-lactamase-inhibitor protein II"/>
    <property type="match status" value="2"/>
</dbReference>
<dbReference type="Pfam" id="PF25390">
    <property type="entry name" value="WD40_RLD"/>
    <property type="match status" value="1"/>
</dbReference>
<dbReference type="GeneTree" id="ENSGT00940000162279"/>
<dbReference type="InterPro" id="IPR058923">
    <property type="entry name" value="RCC1-like_dom"/>
</dbReference>
<dbReference type="AlphaFoldDB" id="A0A670K147"/>
<sequence length="298" mass="31285">MLCCWGNGSFGQLGLAPGGPEVVLVACGERHSLLLRADGSVASCGDNAQGQLGRRLPPGQRRAHVPEQIQALETQTIVYVSCGKEHSLAVCNNGRVFSWGAGAFGQLGTGELKERLIPKKVDGLSKYKIIQVACGNYHSIALAKDGRVFSWGQNTHGQLGLGKEVTNQARPQQISALDGIPLAQVAAGGSQSFALSLSGVVYGWGKNNAHQLGLSQADPKEQIFKPHSIAALRKLDVSYVSCGDEHTAVLTQNGSVFTFGDDSAGQLGRSSSALKTGPEKLDSVDGPVSHLACGRYVP</sequence>
<keyword evidence="5" id="KW-1185">Reference proteome</keyword>
<evidence type="ECO:0000313" key="4">
    <source>
        <dbReference type="Ensembl" id="ENSPMRP00000031238.1"/>
    </source>
</evidence>
<dbReference type="InterPro" id="IPR000408">
    <property type="entry name" value="Reg_chr_condens"/>
</dbReference>
<feature type="repeat" description="RCC1" evidence="2">
    <location>
        <begin position="199"/>
        <end position="253"/>
    </location>
</feature>
<dbReference type="Ensembl" id="ENSPMRT00000033137.1">
    <property type="protein sequence ID" value="ENSPMRP00000031238.1"/>
    <property type="gene ID" value="ENSPMRG00000020242.1"/>
</dbReference>
<feature type="repeat" description="RCC1" evidence="2">
    <location>
        <begin position="254"/>
        <end position="298"/>
    </location>
</feature>
<evidence type="ECO:0000313" key="5">
    <source>
        <dbReference type="Proteomes" id="UP000472272"/>
    </source>
</evidence>
<dbReference type="InterPro" id="IPR051625">
    <property type="entry name" value="Signaling_Regulatory_Domain"/>
</dbReference>
<name>A0A670K147_PODMU</name>
<protein>
    <recommendedName>
        <fullName evidence="3">RCC1-like domain-containing protein</fullName>
    </recommendedName>
</protein>
<reference evidence="4" key="3">
    <citation type="submission" date="2025-09" db="UniProtKB">
        <authorList>
            <consortium name="Ensembl"/>
        </authorList>
    </citation>
    <scope>IDENTIFICATION</scope>
</reference>
<feature type="repeat" description="RCC1" evidence="2">
    <location>
        <begin position="94"/>
        <end position="145"/>
    </location>
</feature>